<evidence type="ECO:0000256" key="5">
    <source>
        <dbReference type="ARBA" id="ARBA00023136"/>
    </source>
</evidence>
<evidence type="ECO:0000259" key="7">
    <source>
        <dbReference type="Pfam" id="PF09335"/>
    </source>
</evidence>
<dbReference type="InterPro" id="IPR051311">
    <property type="entry name" value="DedA_domain"/>
</dbReference>
<name>A0A0K2GKC5_NITMO</name>
<dbReference type="PATRIC" id="fig|42253.5.peg.4636"/>
<dbReference type="Proteomes" id="UP000069205">
    <property type="component" value="Chromosome"/>
</dbReference>
<dbReference type="RefSeq" id="WP_083447618.1">
    <property type="nucleotide sequence ID" value="NZ_CP011801.1"/>
</dbReference>
<evidence type="ECO:0000256" key="6">
    <source>
        <dbReference type="SAM" id="Phobius"/>
    </source>
</evidence>
<dbReference type="AlphaFoldDB" id="A0A0K2GKC5"/>
<dbReference type="PANTHER" id="PTHR42709">
    <property type="entry name" value="ALKALINE PHOSPHATASE LIKE PROTEIN"/>
    <property type="match status" value="1"/>
</dbReference>
<evidence type="ECO:0000256" key="1">
    <source>
        <dbReference type="ARBA" id="ARBA00004651"/>
    </source>
</evidence>
<dbReference type="InterPro" id="IPR032816">
    <property type="entry name" value="VTT_dom"/>
</dbReference>
<feature type="transmembrane region" description="Helical" evidence="6">
    <location>
        <begin position="123"/>
        <end position="148"/>
    </location>
</feature>
<evidence type="ECO:0000256" key="2">
    <source>
        <dbReference type="ARBA" id="ARBA00022475"/>
    </source>
</evidence>
<dbReference type="OrthoDB" id="9782291at2"/>
<organism evidence="9 10">
    <name type="scientific">Nitrospira moscoviensis</name>
    <dbReference type="NCBI Taxonomy" id="42253"/>
    <lineage>
        <taxon>Bacteria</taxon>
        <taxon>Pseudomonadati</taxon>
        <taxon>Nitrospirota</taxon>
        <taxon>Nitrospiria</taxon>
        <taxon>Nitrospirales</taxon>
        <taxon>Nitrospiraceae</taxon>
        <taxon>Nitrospira</taxon>
    </lineage>
</organism>
<keyword evidence="2" id="KW-1003">Cell membrane</keyword>
<keyword evidence="10" id="KW-1185">Reference proteome</keyword>
<dbReference type="PANTHER" id="PTHR42709:SF6">
    <property type="entry name" value="UNDECAPRENYL PHOSPHATE TRANSPORTER A"/>
    <property type="match status" value="1"/>
</dbReference>
<sequence length="193" mass="20426">MNALEVLVNYGPWILFIVVFLEQAGIPIPAIPLLVTAGALVGAGKMHVGVALLIPLFAAVLPDLAWFYLGRSRGGKVLGLLCKVSLEPDSCVRSSENLFRRHGTRTLLVAKFIPGLSTIAPPLAGIVGMSIPIFILYDTAGSLLWIVYSAESGHRFRANPATPRSPATQGLSGLSSVADFRPILPAVCASILL</sequence>
<evidence type="ECO:0000256" key="3">
    <source>
        <dbReference type="ARBA" id="ARBA00022692"/>
    </source>
</evidence>
<dbReference type="KEGG" id="nmv:NITMOv2_4703"/>
<keyword evidence="5 6" id="KW-0472">Membrane</keyword>
<gene>
    <name evidence="8" type="ORF">NITMOv2_0078</name>
    <name evidence="9" type="ORF">NITMOv2_4703</name>
</gene>
<evidence type="ECO:0000313" key="8">
    <source>
        <dbReference type="EMBL" id="ALA56520.1"/>
    </source>
</evidence>
<evidence type="ECO:0000313" key="9">
    <source>
        <dbReference type="EMBL" id="ALA61072.1"/>
    </source>
</evidence>
<keyword evidence="4 6" id="KW-1133">Transmembrane helix</keyword>
<reference evidence="9 10" key="1">
    <citation type="journal article" date="2015" name="Proc. Natl. Acad. Sci. U.S.A.">
        <title>Expanded metabolic versatility of ubiquitous nitrite-oxidizing bacteria from the genus Nitrospira.</title>
        <authorList>
            <person name="Koch H."/>
            <person name="Lucker S."/>
            <person name="Albertsen M."/>
            <person name="Kitzinger K."/>
            <person name="Herbold C."/>
            <person name="Spieck E."/>
            <person name="Nielsen P.H."/>
            <person name="Wagner M."/>
            <person name="Daims H."/>
        </authorList>
    </citation>
    <scope>NUCLEOTIDE SEQUENCE [LARGE SCALE GENOMIC DNA]</scope>
    <source>
        <strain evidence="9 10">NSP M-1</strain>
    </source>
</reference>
<evidence type="ECO:0000313" key="10">
    <source>
        <dbReference type="Proteomes" id="UP000069205"/>
    </source>
</evidence>
<dbReference type="EMBL" id="CP011801">
    <property type="protein sequence ID" value="ALA61072.1"/>
    <property type="molecule type" value="Genomic_DNA"/>
</dbReference>
<protein>
    <recommendedName>
        <fullName evidence="7">VTT domain-containing protein</fullName>
    </recommendedName>
</protein>
<evidence type="ECO:0000256" key="4">
    <source>
        <dbReference type="ARBA" id="ARBA00022989"/>
    </source>
</evidence>
<dbReference type="GO" id="GO:0005886">
    <property type="term" value="C:plasma membrane"/>
    <property type="evidence" value="ECO:0007669"/>
    <property type="project" value="UniProtKB-SubCell"/>
</dbReference>
<feature type="transmembrane region" description="Helical" evidence="6">
    <location>
        <begin position="48"/>
        <end position="69"/>
    </location>
</feature>
<feature type="domain" description="VTT" evidence="7">
    <location>
        <begin position="28"/>
        <end position="151"/>
    </location>
</feature>
<dbReference type="EMBL" id="CP011801">
    <property type="protein sequence ID" value="ALA56520.1"/>
    <property type="molecule type" value="Genomic_DNA"/>
</dbReference>
<proteinExistence type="predicted"/>
<accession>A0A0K2GKC5</accession>
<keyword evidence="3 6" id="KW-0812">Transmembrane</keyword>
<dbReference type="Pfam" id="PF09335">
    <property type="entry name" value="VTT_dom"/>
    <property type="match status" value="1"/>
</dbReference>
<dbReference type="STRING" id="42253.NITMOv2_0078"/>
<dbReference type="KEGG" id="nmv:NITMOv2_0078"/>
<feature type="transmembrane region" description="Helical" evidence="6">
    <location>
        <begin position="12"/>
        <end position="41"/>
    </location>
</feature>
<comment type="subcellular location">
    <subcellularLocation>
        <location evidence="1">Cell membrane</location>
        <topology evidence="1">Multi-pass membrane protein</topology>
    </subcellularLocation>
</comment>